<evidence type="ECO:0000313" key="2">
    <source>
        <dbReference type="EMBL" id="KAJ7699556.1"/>
    </source>
</evidence>
<dbReference type="SUPFAM" id="SSF52047">
    <property type="entry name" value="RNI-like"/>
    <property type="match status" value="1"/>
</dbReference>
<evidence type="ECO:0000313" key="3">
    <source>
        <dbReference type="Proteomes" id="UP001221757"/>
    </source>
</evidence>
<evidence type="ECO:0008006" key="4">
    <source>
        <dbReference type="Google" id="ProtNLM"/>
    </source>
</evidence>
<keyword evidence="3" id="KW-1185">Reference proteome</keyword>
<comment type="caution">
    <text evidence="2">The sequence shown here is derived from an EMBL/GenBank/DDBJ whole genome shotgun (WGS) entry which is preliminary data.</text>
</comment>
<dbReference type="AlphaFoldDB" id="A0AAD7DUW8"/>
<dbReference type="Proteomes" id="UP001221757">
    <property type="component" value="Unassembled WGS sequence"/>
</dbReference>
<proteinExistence type="predicted"/>
<protein>
    <recommendedName>
        <fullName evidence="4">F-box domain-containing protein</fullName>
    </recommendedName>
</protein>
<feature type="compositionally biased region" description="Low complexity" evidence="1">
    <location>
        <begin position="303"/>
        <end position="320"/>
    </location>
</feature>
<accession>A0AAD7DUW8</accession>
<reference evidence="2" key="1">
    <citation type="submission" date="2023-03" db="EMBL/GenBank/DDBJ databases">
        <title>Massive genome expansion in bonnet fungi (Mycena s.s.) driven by repeated elements and novel gene families across ecological guilds.</title>
        <authorList>
            <consortium name="Lawrence Berkeley National Laboratory"/>
            <person name="Harder C.B."/>
            <person name="Miyauchi S."/>
            <person name="Viragh M."/>
            <person name="Kuo A."/>
            <person name="Thoen E."/>
            <person name="Andreopoulos B."/>
            <person name="Lu D."/>
            <person name="Skrede I."/>
            <person name="Drula E."/>
            <person name="Henrissat B."/>
            <person name="Morin E."/>
            <person name="Kohler A."/>
            <person name="Barry K."/>
            <person name="LaButti K."/>
            <person name="Morin E."/>
            <person name="Salamov A."/>
            <person name="Lipzen A."/>
            <person name="Mereny Z."/>
            <person name="Hegedus B."/>
            <person name="Baldrian P."/>
            <person name="Stursova M."/>
            <person name="Weitz H."/>
            <person name="Taylor A."/>
            <person name="Grigoriev I.V."/>
            <person name="Nagy L.G."/>
            <person name="Martin F."/>
            <person name="Kauserud H."/>
        </authorList>
    </citation>
    <scope>NUCLEOTIDE SEQUENCE</scope>
    <source>
        <strain evidence="2">CBHHK067</strain>
    </source>
</reference>
<sequence>MPRERAKVPGQGARKTHGRVQPSCKAAPLQLAHVAADEEVLSFARAWFHRANTQSLSLSLRGGFNTLPLRMQIFVSDLASQLRRLELRADHLNHLPLHEPAFPVLEYITVYTTVDAGEDLAPLAAPRIHDICLRGNVMLSETGKYPLLTRMEFTRTLYDPHSDWILPELLSTITLPRLRRLALPGLSTPAVLREFLACSACALDYLRLVVHDWCIETMAADLGGCIIPLPALQSLDVSVGLRSARLRAVLECLSVHDVLPALSALAISGCFTRHVDFPRLIAVLDARAPVLASFHLGPRDDPTGAGSSRTGSSRLSTPRASRLQLRGVTRLGLRGTRDTP</sequence>
<gene>
    <name evidence="2" type="ORF">B0H17DRAFT_1129171</name>
</gene>
<feature type="region of interest" description="Disordered" evidence="1">
    <location>
        <begin position="299"/>
        <end position="320"/>
    </location>
</feature>
<evidence type="ECO:0000256" key="1">
    <source>
        <dbReference type="SAM" id="MobiDB-lite"/>
    </source>
</evidence>
<name>A0AAD7DUW8_MYCRO</name>
<organism evidence="2 3">
    <name type="scientific">Mycena rosella</name>
    <name type="common">Pink bonnet</name>
    <name type="synonym">Agaricus rosellus</name>
    <dbReference type="NCBI Taxonomy" id="1033263"/>
    <lineage>
        <taxon>Eukaryota</taxon>
        <taxon>Fungi</taxon>
        <taxon>Dikarya</taxon>
        <taxon>Basidiomycota</taxon>
        <taxon>Agaricomycotina</taxon>
        <taxon>Agaricomycetes</taxon>
        <taxon>Agaricomycetidae</taxon>
        <taxon>Agaricales</taxon>
        <taxon>Marasmiineae</taxon>
        <taxon>Mycenaceae</taxon>
        <taxon>Mycena</taxon>
    </lineage>
</organism>
<dbReference type="EMBL" id="JARKIE010000022">
    <property type="protein sequence ID" value="KAJ7699556.1"/>
    <property type="molecule type" value="Genomic_DNA"/>
</dbReference>
<feature type="region of interest" description="Disordered" evidence="1">
    <location>
        <begin position="1"/>
        <end position="22"/>
    </location>
</feature>